<evidence type="ECO:0000256" key="2">
    <source>
        <dbReference type="ARBA" id="ARBA00008141"/>
    </source>
</evidence>
<evidence type="ECO:0000313" key="9">
    <source>
        <dbReference type="Proteomes" id="UP000494040"/>
    </source>
</evidence>
<keyword evidence="6 7" id="KW-0472">Membrane</keyword>
<dbReference type="InterPro" id="IPR007007">
    <property type="entry name" value="Ninjurin"/>
</dbReference>
<dbReference type="Proteomes" id="UP000494040">
    <property type="component" value="Unassembled WGS sequence"/>
</dbReference>
<evidence type="ECO:0000256" key="3">
    <source>
        <dbReference type="ARBA" id="ARBA00022692"/>
    </source>
</evidence>
<evidence type="ECO:0000313" key="8">
    <source>
        <dbReference type="EnsemblMetazoa" id="XP_014261924.1"/>
    </source>
</evidence>
<feature type="transmembrane region" description="Helical" evidence="7">
    <location>
        <begin position="130"/>
        <end position="152"/>
    </location>
</feature>
<accession>A0A8I6TLH5</accession>
<evidence type="ECO:0000256" key="1">
    <source>
        <dbReference type="ARBA" id="ARBA00004141"/>
    </source>
</evidence>
<keyword evidence="3 7" id="KW-0812">Transmembrane</keyword>
<dbReference type="OrthoDB" id="10480606at2759"/>
<evidence type="ECO:0000256" key="5">
    <source>
        <dbReference type="ARBA" id="ARBA00022989"/>
    </source>
</evidence>
<keyword evidence="9" id="KW-1185">Reference proteome</keyword>
<evidence type="ECO:0000256" key="4">
    <source>
        <dbReference type="ARBA" id="ARBA00022889"/>
    </source>
</evidence>
<dbReference type="GO" id="GO:0016020">
    <property type="term" value="C:membrane"/>
    <property type="evidence" value="ECO:0007669"/>
    <property type="project" value="UniProtKB-SubCell"/>
</dbReference>
<evidence type="ECO:0000256" key="7">
    <source>
        <dbReference type="SAM" id="Phobius"/>
    </source>
</evidence>
<proteinExistence type="inferred from homology"/>
<reference evidence="8" key="1">
    <citation type="submission" date="2022-01" db="UniProtKB">
        <authorList>
            <consortium name="EnsemblMetazoa"/>
        </authorList>
    </citation>
    <scope>IDENTIFICATION</scope>
</reference>
<feature type="transmembrane region" description="Helical" evidence="7">
    <location>
        <begin position="84"/>
        <end position="109"/>
    </location>
</feature>
<evidence type="ECO:0000256" key="6">
    <source>
        <dbReference type="ARBA" id="ARBA00023136"/>
    </source>
</evidence>
<dbReference type="GO" id="GO:0007155">
    <property type="term" value="P:cell adhesion"/>
    <property type="evidence" value="ECO:0007669"/>
    <property type="project" value="UniProtKB-KW"/>
</dbReference>
<dbReference type="GO" id="GO:0042246">
    <property type="term" value="P:tissue regeneration"/>
    <property type="evidence" value="ECO:0007669"/>
    <property type="project" value="InterPro"/>
</dbReference>
<dbReference type="GeneID" id="106674012"/>
<dbReference type="RefSeq" id="XP_014261924.1">
    <property type="nucleotide sequence ID" value="XM_014406438.2"/>
</dbReference>
<dbReference type="Pfam" id="PF04923">
    <property type="entry name" value="Ninjurin"/>
    <property type="match status" value="1"/>
</dbReference>
<comment type="subcellular location">
    <subcellularLocation>
        <location evidence="1">Membrane</location>
        <topology evidence="1">Multi-pass membrane protein</topology>
    </subcellularLocation>
</comment>
<dbReference type="AlphaFoldDB" id="A0A8I6TLH5"/>
<protein>
    <submittedName>
        <fullName evidence="8">Uncharacterized protein</fullName>
    </submittedName>
</protein>
<keyword evidence="5 7" id="KW-1133">Transmembrane helix</keyword>
<comment type="similarity">
    <text evidence="2">Belongs to the ninjurin family.</text>
</comment>
<feature type="transmembrane region" description="Helical" evidence="7">
    <location>
        <begin position="54"/>
        <end position="72"/>
    </location>
</feature>
<dbReference type="KEGG" id="clec:106674012"/>
<sequence>MEQKKEVLSLNELGRLQQLEFIDDNPDEPRTGTPEILSPKGRVSDKTKSRMYQFKQNFGLSLMGIILIGAHFNKGSRIVVNLDLNYGVLVTVIGISIFIELLVVFCALVMTSYNVNNDQQFVKANIFNNILLYCVVVLVILELSILAINHAIEPKNTPQQ</sequence>
<dbReference type="EnsemblMetazoa" id="XM_014406438.2">
    <property type="protein sequence ID" value="XP_014261924.1"/>
    <property type="gene ID" value="LOC106674012"/>
</dbReference>
<organism evidence="8 9">
    <name type="scientific">Cimex lectularius</name>
    <name type="common">Bed bug</name>
    <name type="synonym">Acanthia lectularia</name>
    <dbReference type="NCBI Taxonomy" id="79782"/>
    <lineage>
        <taxon>Eukaryota</taxon>
        <taxon>Metazoa</taxon>
        <taxon>Ecdysozoa</taxon>
        <taxon>Arthropoda</taxon>
        <taxon>Hexapoda</taxon>
        <taxon>Insecta</taxon>
        <taxon>Pterygota</taxon>
        <taxon>Neoptera</taxon>
        <taxon>Paraneoptera</taxon>
        <taxon>Hemiptera</taxon>
        <taxon>Heteroptera</taxon>
        <taxon>Panheteroptera</taxon>
        <taxon>Cimicomorpha</taxon>
        <taxon>Cimicidae</taxon>
        <taxon>Cimex</taxon>
    </lineage>
</organism>
<keyword evidence="4" id="KW-0130">Cell adhesion</keyword>
<name>A0A8I6TLH5_CIMLE</name>